<evidence type="ECO:0000256" key="2">
    <source>
        <dbReference type="ARBA" id="ARBA00012438"/>
    </source>
</evidence>
<dbReference type="EMBL" id="JAPWGM010000001">
    <property type="protein sequence ID" value="MCZ4242416.1"/>
    <property type="molecule type" value="Genomic_DNA"/>
</dbReference>
<dbReference type="SMART" id="SM00387">
    <property type="entry name" value="HATPase_c"/>
    <property type="match status" value="1"/>
</dbReference>
<comment type="caution">
    <text evidence="10">The sequence shown here is derived from an EMBL/GenBank/DDBJ whole genome shotgun (WGS) entry which is preliminary data.</text>
</comment>
<keyword evidence="8" id="KW-0472">Membrane</keyword>
<keyword evidence="8" id="KW-0812">Transmembrane</keyword>
<evidence type="ECO:0000256" key="6">
    <source>
        <dbReference type="ARBA" id="ARBA00022840"/>
    </source>
</evidence>
<keyword evidence="5 10" id="KW-0418">Kinase</keyword>
<comment type="catalytic activity">
    <reaction evidence="1">
        <text>ATP + protein L-histidine = ADP + protein N-phospho-L-histidine.</text>
        <dbReference type="EC" id="2.7.13.3"/>
    </reaction>
</comment>
<protein>
    <recommendedName>
        <fullName evidence="2">histidine kinase</fullName>
        <ecNumber evidence="2">2.7.13.3</ecNumber>
    </recommendedName>
</protein>
<dbReference type="EC" id="2.7.13.3" evidence="2"/>
<dbReference type="InterPro" id="IPR004358">
    <property type="entry name" value="Sig_transdc_His_kin-like_C"/>
</dbReference>
<evidence type="ECO:0000256" key="5">
    <source>
        <dbReference type="ARBA" id="ARBA00022777"/>
    </source>
</evidence>
<dbReference type="PROSITE" id="PS50109">
    <property type="entry name" value="HIS_KIN"/>
    <property type="match status" value="1"/>
</dbReference>
<feature type="transmembrane region" description="Helical" evidence="8">
    <location>
        <begin position="38"/>
        <end position="59"/>
    </location>
</feature>
<evidence type="ECO:0000256" key="3">
    <source>
        <dbReference type="ARBA" id="ARBA00022679"/>
    </source>
</evidence>
<evidence type="ECO:0000313" key="11">
    <source>
        <dbReference type="Proteomes" id="UP001144347"/>
    </source>
</evidence>
<dbReference type="PRINTS" id="PR00344">
    <property type="entry name" value="BCTRLSENSOR"/>
</dbReference>
<keyword evidence="11" id="KW-1185">Reference proteome</keyword>
<dbReference type="InterPro" id="IPR036890">
    <property type="entry name" value="HATPase_C_sf"/>
</dbReference>
<organism evidence="10 11">
    <name type="scientific">Pedobacter punctiformis</name>
    <dbReference type="NCBI Taxonomy" id="3004097"/>
    <lineage>
        <taxon>Bacteria</taxon>
        <taxon>Pseudomonadati</taxon>
        <taxon>Bacteroidota</taxon>
        <taxon>Sphingobacteriia</taxon>
        <taxon>Sphingobacteriales</taxon>
        <taxon>Sphingobacteriaceae</taxon>
        <taxon>Pedobacter</taxon>
    </lineage>
</organism>
<name>A0ABT4L3C3_9SPHI</name>
<accession>A0ABT4L3C3</accession>
<dbReference type="InterPro" id="IPR005467">
    <property type="entry name" value="His_kinase_dom"/>
</dbReference>
<evidence type="ECO:0000259" key="9">
    <source>
        <dbReference type="PROSITE" id="PS50109"/>
    </source>
</evidence>
<dbReference type="SUPFAM" id="SSF55874">
    <property type="entry name" value="ATPase domain of HSP90 chaperone/DNA topoisomerase II/histidine kinase"/>
    <property type="match status" value="1"/>
</dbReference>
<keyword evidence="4" id="KW-0547">Nucleotide-binding</keyword>
<evidence type="ECO:0000256" key="1">
    <source>
        <dbReference type="ARBA" id="ARBA00000085"/>
    </source>
</evidence>
<evidence type="ECO:0000256" key="7">
    <source>
        <dbReference type="ARBA" id="ARBA00023012"/>
    </source>
</evidence>
<keyword evidence="8" id="KW-1133">Transmembrane helix</keyword>
<sequence length="442" mass="51606">MRKTITHFKFTILIKLVRFIYTGIQNINEEDVNDKIKIFNVLNLISIISLTIIIALFYLTNLFNNAIFSCLPILPLLLLYFFSYKKKYVLAKFSCFQLYNCYIAGSFLHFSQSVLCYYHMPIIIAATLIFHYKEWKYLVLVILTSFTLLFIETTPFFDPQANDSGFQTSENMTSYLLVVLVFYILTLVYFYMSYTKLKSDRLILISDRLLKSKIELGKQSEDLIEFSKASNHFIKSPVYISNFFAEKIEKGIIENKKYAELEQYFDLIQSSIDNEEIFINNMFDYNEIITITPKKEKVDLYALLLQSISEYKKDKKNIEFDVAPFNAKIKLDKYLLKKAFFVLFENAINYNLNKKPYLYIYSEHNNDDDILLNFKDNGIGIDDSFKDKIFEPFLRINDLSNVNGVGLGLTKVKKIAEILNGNVTLKNSSKNGSTFQLLLKNN</sequence>
<keyword evidence="6" id="KW-0067">ATP-binding</keyword>
<dbReference type="Proteomes" id="UP001144347">
    <property type="component" value="Unassembled WGS sequence"/>
</dbReference>
<keyword evidence="3" id="KW-0808">Transferase</keyword>
<gene>
    <name evidence="10" type="ORF">O0955_00245</name>
</gene>
<reference evidence="10" key="1">
    <citation type="submission" date="2022-12" db="EMBL/GenBank/DDBJ databases">
        <title>Genome sequence of HCMS5-2.</title>
        <authorList>
            <person name="Woo H."/>
        </authorList>
    </citation>
    <scope>NUCLEOTIDE SEQUENCE</scope>
    <source>
        <strain evidence="10">HCMS5-2</strain>
    </source>
</reference>
<dbReference type="InterPro" id="IPR003594">
    <property type="entry name" value="HATPase_dom"/>
</dbReference>
<feature type="domain" description="Histidine kinase" evidence="9">
    <location>
        <begin position="229"/>
        <end position="442"/>
    </location>
</feature>
<dbReference type="GO" id="GO:0016301">
    <property type="term" value="F:kinase activity"/>
    <property type="evidence" value="ECO:0007669"/>
    <property type="project" value="UniProtKB-KW"/>
</dbReference>
<evidence type="ECO:0000256" key="4">
    <source>
        <dbReference type="ARBA" id="ARBA00022741"/>
    </source>
</evidence>
<proteinExistence type="predicted"/>
<dbReference type="Gene3D" id="3.30.565.10">
    <property type="entry name" value="Histidine kinase-like ATPase, C-terminal domain"/>
    <property type="match status" value="1"/>
</dbReference>
<evidence type="ECO:0000313" key="10">
    <source>
        <dbReference type="EMBL" id="MCZ4242416.1"/>
    </source>
</evidence>
<evidence type="ECO:0000256" key="8">
    <source>
        <dbReference type="SAM" id="Phobius"/>
    </source>
</evidence>
<dbReference type="Pfam" id="PF02518">
    <property type="entry name" value="HATPase_c"/>
    <property type="match status" value="1"/>
</dbReference>
<feature type="transmembrane region" description="Helical" evidence="8">
    <location>
        <begin position="137"/>
        <end position="157"/>
    </location>
</feature>
<dbReference type="PANTHER" id="PTHR42878">
    <property type="entry name" value="TWO-COMPONENT HISTIDINE KINASE"/>
    <property type="match status" value="1"/>
</dbReference>
<dbReference type="PANTHER" id="PTHR42878:SF7">
    <property type="entry name" value="SENSOR HISTIDINE KINASE GLRK"/>
    <property type="match status" value="1"/>
</dbReference>
<feature type="transmembrane region" description="Helical" evidence="8">
    <location>
        <begin position="65"/>
        <end position="82"/>
    </location>
</feature>
<dbReference type="CDD" id="cd00075">
    <property type="entry name" value="HATPase"/>
    <property type="match status" value="1"/>
</dbReference>
<dbReference type="InterPro" id="IPR050351">
    <property type="entry name" value="BphY/WalK/GraS-like"/>
</dbReference>
<feature type="transmembrane region" description="Helical" evidence="8">
    <location>
        <begin position="172"/>
        <end position="192"/>
    </location>
</feature>
<keyword evidence="7" id="KW-0902">Two-component regulatory system</keyword>